<dbReference type="SUPFAM" id="SSF49758">
    <property type="entry name" value="Calpain large subunit, middle domain (domain III)"/>
    <property type="match status" value="1"/>
</dbReference>
<dbReference type="EMBL" id="JBAMIC010000011">
    <property type="protein sequence ID" value="KAK7100684.1"/>
    <property type="molecule type" value="Genomic_DNA"/>
</dbReference>
<organism evidence="1 2">
    <name type="scientific">Littorina saxatilis</name>
    <dbReference type="NCBI Taxonomy" id="31220"/>
    <lineage>
        <taxon>Eukaryota</taxon>
        <taxon>Metazoa</taxon>
        <taxon>Spiralia</taxon>
        <taxon>Lophotrochozoa</taxon>
        <taxon>Mollusca</taxon>
        <taxon>Gastropoda</taxon>
        <taxon>Caenogastropoda</taxon>
        <taxon>Littorinimorpha</taxon>
        <taxon>Littorinoidea</taxon>
        <taxon>Littorinidae</taxon>
        <taxon>Littorina</taxon>
    </lineage>
</organism>
<dbReference type="InterPro" id="IPR036213">
    <property type="entry name" value="Calpain_III_sf"/>
</dbReference>
<proteinExistence type="predicted"/>
<gene>
    <name evidence="1" type="ORF">V1264_023593</name>
</gene>
<reference evidence="1 2" key="1">
    <citation type="submission" date="2024-02" db="EMBL/GenBank/DDBJ databases">
        <title>Chromosome-scale genome assembly of the rough periwinkle Littorina saxatilis.</title>
        <authorList>
            <person name="De Jode A."/>
            <person name="Faria R."/>
            <person name="Formenti G."/>
            <person name="Sims Y."/>
            <person name="Smith T.P."/>
            <person name="Tracey A."/>
            <person name="Wood J.M.D."/>
            <person name="Zagrodzka Z.B."/>
            <person name="Johannesson K."/>
            <person name="Butlin R.K."/>
            <person name="Leder E.H."/>
        </authorList>
    </citation>
    <scope>NUCLEOTIDE SEQUENCE [LARGE SCALE GENOMIC DNA]</scope>
    <source>
        <strain evidence="1">Snail1</strain>
        <tissue evidence="1">Muscle</tissue>
    </source>
</reference>
<keyword evidence="2" id="KW-1185">Reference proteome</keyword>
<accession>A0AAN9GAN1</accession>
<name>A0AAN9GAN1_9CAEN</name>
<evidence type="ECO:0000313" key="2">
    <source>
        <dbReference type="Proteomes" id="UP001374579"/>
    </source>
</evidence>
<evidence type="ECO:0000313" key="1">
    <source>
        <dbReference type="EMBL" id="KAK7100684.1"/>
    </source>
</evidence>
<dbReference type="AlphaFoldDB" id="A0AAN9GAN1"/>
<comment type="caution">
    <text evidence="1">The sequence shown here is derived from an EMBL/GenBank/DDBJ whole genome shotgun (WGS) entry which is preliminary data.</text>
</comment>
<protein>
    <submittedName>
        <fullName evidence="1">Uncharacterized protein</fullName>
    </submittedName>
</protein>
<sequence>MTSIPLIGPMALDIILRWSKCQSLSVLQQLKDKQADRQDNKQATAVEFLLARENDGDIVNLGLGLFPTGNAPMGIDEIYSLEKETNTDGKEYTFIGNAQQINATYMLEPGEHTLLVHTDKPDVEKQFTVVVRSSSPVKLRQGKRKTKLHKALSCWMHLNDR</sequence>
<dbReference type="Proteomes" id="UP001374579">
    <property type="component" value="Unassembled WGS sequence"/>
</dbReference>